<evidence type="ECO:0000256" key="8">
    <source>
        <dbReference type="ARBA" id="ARBA00022840"/>
    </source>
</evidence>
<dbReference type="PANTHER" id="PTHR39321">
    <property type="entry name" value="NICOTINATE-NUCLEOTIDE ADENYLYLTRANSFERASE-RELATED"/>
    <property type="match status" value="1"/>
</dbReference>
<comment type="pathway">
    <text evidence="2 11">Cofactor biosynthesis; NAD(+) biosynthesis; deamido-NAD(+) from nicotinate D-ribonucleotide: step 1/1.</text>
</comment>
<evidence type="ECO:0000256" key="2">
    <source>
        <dbReference type="ARBA" id="ARBA00005019"/>
    </source>
</evidence>
<evidence type="ECO:0000256" key="6">
    <source>
        <dbReference type="ARBA" id="ARBA00022695"/>
    </source>
</evidence>
<keyword evidence="8 11" id="KW-0067">ATP-binding</keyword>
<dbReference type="HAMAP" id="MF_00244">
    <property type="entry name" value="NaMN_adenylyltr"/>
    <property type="match status" value="1"/>
</dbReference>
<dbReference type="NCBIfam" id="TIGR00125">
    <property type="entry name" value="cyt_tran_rel"/>
    <property type="match status" value="1"/>
</dbReference>
<evidence type="ECO:0000256" key="5">
    <source>
        <dbReference type="ARBA" id="ARBA00022679"/>
    </source>
</evidence>
<evidence type="ECO:0000259" key="12">
    <source>
        <dbReference type="Pfam" id="PF01467"/>
    </source>
</evidence>
<dbReference type="Gene3D" id="3.40.50.620">
    <property type="entry name" value="HUPs"/>
    <property type="match status" value="1"/>
</dbReference>
<keyword evidence="6 11" id="KW-0548">Nucleotidyltransferase</keyword>
<dbReference type="InterPro" id="IPR004821">
    <property type="entry name" value="Cyt_trans-like"/>
</dbReference>
<dbReference type="NCBIfam" id="TIGR00482">
    <property type="entry name" value="nicotinate (nicotinamide) nucleotide adenylyltransferase"/>
    <property type="match status" value="1"/>
</dbReference>
<gene>
    <name evidence="11 13" type="primary">nadD</name>
    <name evidence="13" type="ORF">ACFOM9_03345</name>
</gene>
<evidence type="ECO:0000256" key="1">
    <source>
        <dbReference type="ARBA" id="ARBA00002324"/>
    </source>
</evidence>
<comment type="function">
    <text evidence="1 11">Catalyzes the reversible adenylation of nicotinate mononucleotide (NaMN) to nicotinic acid adenine dinucleotide (NaAD).</text>
</comment>
<keyword evidence="14" id="KW-1185">Reference proteome</keyword>
<dbReference type="RefSeq" id="WP_386706163.1">
    <property type="nucleotide sequence ID" value="NZ_JBHRYF010000001.1"/>
</dbReference>
<feature type="domain" description="Cytidyltransferase-like" evidence="12">
    <location>
        <begin position="17"/>
        <end position="197"/>
    </location>
</feature>
<evidence type="ECO:0000256" key="4">
    <source>
        <dbReference type="ARBA" id="ARBA00022642"/>
    </source>
</evidence>
<dbReference type="GO" id="GO:0004515">
    <property type="term" value="F:nicotinate-nucleotide adenylyltransferase activity"/>
    <property type="evidence" value="ECO:0007669"/>
    <property type="project" value="UniProtKB-EC"/>
</dbReference>
<dbReference type="Proteomes" id="UP001595724">
    <property type="component" value="Unassembled WGS sequence"/>
</dbReference>
<dbReference type="EC" id="2.7.7.18" evidence="11"/>
<sequence length="237" mass="25933">MVPNSHPPIAGLQVLIFYGGTFDPVHDGHLAIARAARDTLDAAIRMMPAADPPHRSPPGATATQRAEMLDLAVVGERDLCVDRRELRREGRSYSIDTLLELRAEHGADAPIALLVGADSFVGLPDWHRWRELFDQAHFVVAERPGSPLDQDLRPELAAALAGRWRASPAALRDAPAGCVFRLRQPLQEESATAIRQRIAAGRAWREMVPVAVAGYIERHGLYLNAEEHAGPPARPPL</sequence>
<comment type="catalytic activity">
    <reaction evidence="10 11">
        <text>nicotinate beta-D-ribonucleotide + ATP + H(+) = deamido-NAD(+) + diphosphate</text>
        <dbReference type="Rhea" id="RHEA:22860"/>
        <dbReference type="ChEBI" id="CHEBI:15378"/>
        <dbReference type="ChEBI" id="CHEBI:30616"/>
        <dbReference type="ChEBI" id="CHEBI:33019"/>
        <dbReference type="ChEBI" id="CHEBI:57502"/>
        <dbReference type="ChEBI" id="CHEBI:58437"/>
        <dbReference type="EC" id="2.7.7.18"/>
    </reaction>
</comment>
<evidence type="ECO:0000256" key="10">
    <source>
        <dbReference type="ARBA" id="ARBA00048721"/>
    </source>
</evidence>
<evidence type="ECO:0000256" key="7">
    <source>
        <dbReference type="ARBA" id="ARBA00022741"/>
    </source>
</evidence>
<comment type="caution">
    <text evidence="13">The sequence shown here is derived from an EMBL/GenBank/DDBJ whole genome shotgun (WGS) entry which is preliminary data.</text>
</comment>
<dbReference type="PANTHER" id="PTHR39321:SF3">
    <property type="entry name" value="PHOSPHOPANTETHEINE ADENYLYLTRANSFERASE"/>
    <property type="match status" value="1"/>
</dbReference>
<comment type="similarity">
    <text evidence="3 11">Belongs to the NadD family.</text>
</comment>
<keyword evidence="4 11" id="KW-0662">Pyridine nucleotide biosynthesis</keyword>
<proteinExistence type="inferred from homology"/>
<accession>A0ABV7UR57</accession>
<keyword evidence="5 11" id="KW-0808">Transferase</keyword>
<dbReference type="InterPro" id="IPR014729">
    <property type="entry name" value="Rossmann-like_a/b/a_fold"/>
</dbReference>
<organism evidence="13 14">
    <name type="scientific">Luteimonas notoginsengisoli</name>
    <dbReference type="NCBI Taxonomy" id="1578200"/>
    <lineage>
        <taxon>Bacteria</taxon>
        <taxon>Pseudomonadati</taxon>
        <taxon>Pseudomonadota</taxon>
        <taxon>Gammaproteobacteria</taxon>
        <taxon>Lysobacterales</taxon>
        <taxon>Lysobacteraceae</taxon>
        <taxon>Luteimonas</taxon>
    </lineage>
</organism>
<dbReference type="NCBIfam" id="NF000839">
    <property type="entry name" value="PRK00071.1-1"/>
    <property type="match status" value="1"/>
</dbReference>
<evidence type="ECO:0000313" key="14">
    <source>
        <dbReference type="Proteomes" id="UP001595724"/>
    </source>
</evidence>
<reference evidence="14" key="1">
    <citation type="journal article" date="2019" name="Int. J. Syst. Evol. Microbiol.">
        <title>The Global Catalogue of Microorganisms (GCM) 10K type strain sequencing project: providing services to taxonomists for standard genome sequencing and annotation.</title>
        <authorList>
            <consortium name="The Broad Institute Genomics Platform"/>
            <consortium name="The Broad Institute Genome Sequencing Center for Infectious Disease"/>
            <person name="Wu L."/>
            <person name="Ma J."/>
        </authorList>
    </citation>
    <scope>NUCLEOTIDE SEQUENCE [LARGE SCALE GENOMIC DNA]</scope>
    <source>
        <strain evidence="14">KCTC 42211</strain>
    </source>
</reference>
<dbReference type="InterPro" id="IPR005248">
    <property type="entry name" value="NadD/NMNAT"/>
</dbReference>
<evidence type="ECO:0000256" key="9">
    <source>
        <dbReference type="ARBA" id="ARBA00023027"/>
    </source>
</evidence>
<dbReference type="Pfam" id="PF01467">
    <property type="entry name" value="CTP_transf_like"/>
    <property type="match status" value="1"/>
</dbReference>
<dbReference type="EMBL" id="JBHRYF010000001">
    <property type="protein sequence ID" value="MFC3659114.1"/>
    <property type="molecule type" value="Genomic_DNA"/>
</dbReference>
<keyword evidence="9 11" id="KW-0520">NAD</keyword>
<protein>
    <recommendedName>
        <fullName evidence="11">Probable nicotinate-nucleotide adenylyltransferase</fullName>
        <ecNumber evidence="11">2.7.7.18</ecNumber>
    </recommendedName>
    <alternativeName>
        <fullName evidence="11">Deamido-NAD(+) diphosphorylase</fullName>
    </alternativeName>
    <alternativeName>
        <fullName evidence="11">Deamido-NAD(+) pyrophosphorylase</fullName>
    </alternativeName>
    <alternativeName>
        <fullName evidence="11">Nicotinate mononucleotide adenylyltransferase</fullName>
        <shortName evidence="11">NaMN adenylyltransferase</shortName>
    </alternativeName>
</protein>
<dbReference type="CDD" id="cd02165">
    <property type="entry name" value="NMNAT"/>
    <property type="match status" value="1"/>
</dbReference>
<evidence type="ECO:0000256" key="3">
    <source>
        <dbReference type="ARBA" id="ARBA00009014"/>
    </source>
</evidence>
<name>A0ABV7UR57_9GAMM</name>
<dbReference type="SUPFAM" id="SSF52374">
    <property type="entry name" value="Nucleotidylyl transferase"/>
    <property type="match status" value="1"/>
</dbReference>
<keyword evidence="7 11" id="KW-0547">Nucleotide-binding</keyword>
<evidence type="ECO:0000313" key="13">
    <source>
        <dbReference type="EMBL" id="MFC3659114.1"/>
    </source>
</evidence>
<evidence type="ECO:0000256" key="11">
    <source>
        <dbReference type="HAMAP-Rule" id="MF_00244"/>
    </source>
</evidence>